<dbReference type="InterPro" id="IPR037289">
    <property type="entry name" value="Elp2"/>
</dbReference>
<dbReference type="Gene3D" id="2.130.10.10">
    <property type="entry name" value="YVTN repeat-like/Quinoprotein amine dehydrogenase"/>
    <property type="match status" value="4"/>
</dbReference>
<evidence type="ECO:0000256" key="3">
    <source>
        <dbReference type="ARBA" id="ARBA00005043"/>
    </source>
</evidence>
<evidence type="ECO:0000256" key="9">
    <source>
        <dbReference type="ARBA" id="ARBA00022737"/>
    </source>
</evidence>
<dbReference type="OrthoDB" id="27911at2759"/>
<dbReference type="VEuPathDB" id="FungiDB:VP01_1893g2"/>
<evidence type="ECO:0000256" key="11">
    <source>
        <dbReference type="PROSITE-ProRule" id="PRU00221"/>
    </source>
</evidence>
<keyword evidence="14" id="KW-1185">Reference proteome</keyword>
<dbReference type="AlphaFoldDB" id="A0A0L6VCV9"/>
<dbReference type="InterPro" id="IPR015943">
    <property type="entry name" value="WD40/YVTN_repeat-like_dom_sf"/>
</dbReference>
<proteinExistence type="inferred from homology"/>
<keyword evidence="10" id="KW-0539">Nucleus</keyword>
<evidence type="ECO:0000256" key="5">
    <source>
        <dbReference type="ARBA" id="ARBA00020267"/>
    </source>
</evidence>
<dbReference type="SUPFAM" id="SSF50978">
    <property type="entry name" value="WD40 repeat-like"/>
    <property type="match status" value="3"/>
</dbReference>
<feature type="repeat" description="WD" evidence="11">
    <location>
        <begin position="676"/>
        <end position="708"/>
    </location>
</feature>
<dbReference type="PROSITE" id="PS50082">
    <property type="entry name" value="WD_REPEATS_2"/>
    <property type="match status" value="3"/>
</dbReference>
<organism evidence="13 14">
    <name type="scientific">Puccinia sorghi</name>
    <dbReference type="NCBI Taxonomy" id="27349"/>
    <lineage>
        <taxon>Eukaryota</taxon>
        <taxon>Fungi</taxon>
        <taxon>Dikarya</taxon>
        <taxon>Basidiomycota</taxon>
        <taxon>Pucciniomycotina</taxon>
        <taxon>Pucciniomycetes</taxon>
        <taxon>Pucciniales</taxon>
        <taxon>Pucciniaceae</taxon>
        <taxon>Puccinia</taxon>
    </lineage>
</organism>
<keyword evidence="8" id="KW-0819">tRNA processing</keyword>
<evidence type="ECO:0000256" key="12">
    <source>
        <dbReference type="SAM" id="MobiDB-lite"/>
    </source>
</evidence>
<feature type="repeat" description="WD" evidence="11">
    <location>
        <begin position="249"/>
        <end position="285"/>
    </location>
</feature>
<dbReference type="UniPathway" id="UPA00988"/>
<evidence type="ECO:0000256" key="8">
    <source>
        <dbReference type="ARBA" id="ARBA00022694"/>
    </source>
</evidence>
<gene>
    <name evidence="13" type="ORF">VP01_1893g2</name>
</gene>
<dbReference type="PROSITE" id="PS50294">
    <property type="entry name" value="WD_REPEATS_REGION"/>
    <property type="match status" value="3"/>
</dbReference>
<dbReference type="GO" id="GO:0005737">
    <property type="term" value="C:cytoplasm"/>
    <property type="evidence" value="ECO:0007669"/>
    <property type="project" value="UniProtKB-SubCell"/>
</dbReference>
<feature type="repeat" description="WD" evidence="11">
    <location>
        <begin position="461"/>
        <end position="492"/>
    </location>
</feature>
<evidence type="ECO:0000256" key="4">
    <source>
        <dbReference type="ARBA" id="ARBA00005881"/>
    </source>
</evidence>
<keyword evidence="7 11" id="KW-0853">WD repeat</keyword>
<dbReference type="Proteomes" id="UP000037035">
    <property type="component" value="Unassembled WGS sequence"/>
</dbReference>
<feature type="compositionally biased region" description="Basic and acidic residues" evidence="12">
    <location>
        <begin position="588"/>
        <end position="601"/>
    </location>
</feature>
<comment type="caution">
    <text evidence="13">The sequence shown here is derived from an EMBL/GenBank/DDBJ whole genome shotgun (WGS) entry which is preliminary data.</text>
</comment>
<name>A0A0L6VCV9_9BASI</name>
<dbReference type="EMBL" id="LAVV01006718">
    <property type="protein sequence ID" value="KNZ58621.1"/>
    <property type="molecule type" value="Genomic_DNA"/>
</dbReference>
<dbReference type="InterPro" id="IPR001680">
    <property type="entry name" value="WD40_rpt"/>
</dbReference>
<dbReference type="SMART" id="SM00320">
    <property type="entry name" value="WD40"/>
    <property type="match status" value="11"/>
</dbReference>
<dbReference type="InterPro" id="IPR036322">
    <property type="entry name" value="WD40_repeat_dom_sf"/>
</dbReference>
<evidence type="ECO:0000256" key="7">
    <source>
        <dbReference type="ARBA" id="ARBA00022574"/>
    </source>
</evidence>
<comment type="similarity">
    <text evidence="4">Belongs to the WD repeat ELP2 family.</text>
</comment>
<dbReference type="PANTHER" id="PTHR44111:SF1">
    <property type="entry name" value="ELONGATOR COMPLEX PROTEIN 2"/>
    <property type="match status" value="1"/>
</dbReference>
<keyword evidence="9" id="KW-0677">Repeat</keyword>
<evidence type="ECO:0000313" key="14">
    <source>
        <dbReference type="Proteomes" id="UP000037035"/>
    </source>
</evidence>
<evidence type="ECO:0000313" key="13">
    <source>
        <dbReference type="EMBL" id="KNZ58621.1"/>
    </source>
</evidence>
<feature type="region of interest" description="Disordered" evidence="12">
    <location>
        <begin position="584"/>
        <end position="607"/>
    </location>
</feature>
<accession>A0A0L6VCV9</accession>
<evidence type="ECO:0000256" key="6">
    <source>
        <dbReference type="ARBA" id="ARBA00022490"/>
    </source>
</evidence>
<protein>
    <recommendedName>
        <fullName evidence="5">Elongator complex protein 2</fullName>
    </recommendedName>
</protein>
<dbReference type="GO" id="GO:0005634">
    <property type="term" value="C:nucleus"/>
    <property type="evidence" value="ECO:0007669"/>
    <property type="project" value="UniProtKB-SubCell"/>
</dbReference>
<dbReference type="GO" id="GO:0002098">
    <property type="term" value="P:tRNA wobble uridine modification"/>
    <property type="evidence" value="ECO:0007669"/>
    <property type="project" value="InterPro"/>
</dbReference>
<sequence length="880" mass="97688">MTRNNCKQAISVTPLLCAAPVNRFSSCSILVRHGHSVEVVFGTGRQIAIWNCASRHRYPPLKLLKGHAGLVTVIKNLGGHYAAFVSGDLTGAILVWVLDGVNGQWQTVARLVGQKRSISCLSSIRLPSHNEENSPSLEEQYLIVAGASDGCFISWKVSIMSSIGSLPATTPLIEALQTIQLGSQIALDAALAFLPNQSTDLILALAGTDSKIAIYSLALPSLLVSPCQILSRFIVSHVNSPQFSLSFRLPGHTDWVRCLDFTTDPKLPNNLLLVSGSQDNFIRIWRCDQQEQPTNLLPSGSVVDDSTTDDPFQTLDELTQALKEEGQLAPVDNKRQTVEMKRYPIKNTHWNFVSDAILYGHESWVTNVRWCINPSGCLQLLSTSSDRSMIMWRQSEEFENIWLNVERFGELGTSTNLGLFGAHYFFGPHDQAETVLASGWTRSWHRWGKEDQAVWEPQVAPTGHYSGITGLDWEKEGEYLASCSEDQTTRLWGCWRRTPHSLEPSASSSWHEICRPQAHGHDLFGVSFIGDRRSRFASISEEKVIRVFDMTQDFLQVTQKLGVTKIPFVEVDARPQKAIVPPLGLSNRVEDSNEQEQDHQEPCGQQPCPPFEDQLLSHTLWPEIEKVYGHPSELSAITSSSCGEIIASACHATSAQTASIRLHRAEDFSPYESSVLEAHQLTVTRLAFNADASKLLSVSRDRSWTVWKRLSSSNGFEIQQRCEKAHARVIWDACWSSSSSTDMFVTGSRDKTVKTWAQSGPQTDATWEVTDVIKYDQPVKSCAISPCLSQQSIMLLAIGLEDGMIALYYSAYSARPNIWERIGGVELRYVSACSLHHAGPVNRLSFSPESFRPATCRLASAGEDEVMKIADLVLQPSLVD</sequence>
<evidence type="ECO:0000256" key="10">
    <source>
        <dbReference type="ARBA" id="ARBA00023242"/>
    </source>
</evidence>
<reference evidence="13 14" key="1">
    <citation type="submission" date="2015-08" db="EMBL/GenBank/DDBJ databases">
        <title>Next Generation Sequencing and Analysis of the Genome of Puccinia sorghi L Schw, the Causal Agent of Maize Common Rust.</title>
        <authorList>
            <person name="Rochi L."/>
            <person name="Burguener G."/>
            <person name="Darino M."/>
            <person name="Turjanski A."/>
            <person name="Kreff E."/>
            <person name="Dieguez M.J."/>
            <person name="Sacco F."/>
        </authorList>
    </citation>
    <scope>NUCLEOTIDE SEQUENCE [LARGE SCALE GENOMIC DNA]</scope>
    <source>
        <strain evidence="13 14">RO10H11247</strain>
    </source>
</reference>
<evidence type="ECO:0000256" key="2">
    <source>
        <dbReference type="ARBA" id="ARBA00004496"/>
    </source>
</evidence>
<dbReference type="PANTHER" id="PTHR44111">
    <property type="entry name" value="ELONGATOR COMPLEX PROTEIN 2"/>
    <property type="match status" value="1"/>
</dbReference>
<comment type="pathway">
    <text evidence="3">tRNA modification; 5-methoxycarbonylmethyl-2-thiouridine-tRNA biosynthesis.</text>
</comment>
<dbReference type="GO" id="GO:0033588">
    <property type="term" value="C:elongator holoenzyme complex"/>
    <property type="evidence" value="ECO:0007669"/>
    <property type="project" value="InterPro"/>
</dbReference>
<comment type="subcellular location">
    <subcellularLocation>
        <location evidence="2">Cytoplasm</location>
    </subcellularLocation>
    <subcellularLocation>
        <location evidence="1">Nucleus</location>
    </subcellularLocation>
</comment>
<evidence type="ECO:0000256" key="1">
    <source>
        <dbReference type="ARBA" id="ARBA00004123"/>
    </source>
</evidence>
<dbReference type="Pfam" id="PF00400">
    <property type="entry name" value="WD40"/>
    <property type="match status" value="5"/>
</dbReference>
<keyword evidence="6" id="KW-0963">Cytoplasm</keyword>
<dbReference type="STRING" id="27349.A0A0L6VCV9"/>